<evidence type="ECO:0000313" key="2">
    <source>
        <dbReference type="EMBL" id="JAS41550.1"/>
    </source>
</evidence>
<feature type="domain" description="PiggyBac transposable element-derived protein" evidence="1">
    <location>
        <begin position="2"/>
        <end position="126"/>
    </location>
</feature>
<sequence length="131" mass="14439">NWALCASSGYLVSFDIYTGKDSNRENKFGLGGDVVMHLIEKAQIPGNSGHKLFIDNYFTSVPLIKHLAEIGICATGTLRADRTENCTVKSVPTVQKEKRGSFDFRSAENVLVVRWHDNSVCTVATNCENLS</sequence>
<dbReference type="InterPro" id="IPR052638">
    <property type="entry name" value="PiggyBac_TE-derived"/>
</dbReference>
<dbReference type="PANTHER" id="PTHR47055:SF3">
    <property type="entry name" value="PHORBOL-ESTER_DAG-TYPE DOMAIN-CONTAINING PROTEIN"/>
    <property type="match status" value="1"/>
</dbReference>
<proteinExistence type="predicted"/>
<organism evidence="2">
    <name type="scientific">Cuerna arida</name>
    <dbReference type="NCBI Taxonomy" id="1464854"/>
    <lineage>
        <taxon>Eukaryota</taxon>
        <taxon>Metazoa</taxon>
        <taxon>Ecdysozoa</taxon>
        <taxon>Arthropoda</taxon>
        <taxon>Hexapoda</taxon>
        <taxon>Insecta</taxon>
        <taxon>Pterygota</taxon>
        <taxon>Neoptera</taxon>
        <taxon>Paraneoptera</taxon>
        <taxon>Hemiptera</taxon>
        <taxon>Auchenorrhyncha</taxon>
        <taxon>Membracoidea</taxon>
        <taxon>Cicadellidae</taxon>
        <taxon>Cicadellinae</taxon>
        <taxon>Proconiini</taxon>
        <taxon>Cuerna</taxon>
    </lineage>
</organism>
<reference evidence="2" key="1">
    <citation type="submission" date="2015-11" db="EMBL/GenBank/DDBJ databases">
        <title>De novo transcriptome assembly of four potential Pierce s Disease insect vectors from Arizona vineyards.</title>
        <authorList>
            <person name="Tassone E.E."/>
        </authorList>
    </citation>
    <scope>NUCLEOTIDE SEQUENCE</scope>
</reference>
<dbReference type="PANTHER" id="PTHR47055">
    <property type="entry name" value="DDE_TNP_1_7 DOMAIN-CONTAINING PROTEIN"/>
    <property type="match status" value="1"/>
</dbReference>
<dbReference type="GO" id="GO:0043565">
    <property type="term" value="F:sequence-specific DNA binding"/>
    <property type="evidence" value="ECO:0007669"/>
    <property type="project" value="TreeGrafter"/>
</dbReference>
<protein>
    <recommendedName>
        <fullName evidence="1">PiggyBac transposable element-derived protein domain-containing protein</fullName>
    </recommendedName>
</protein>
<accession>A0A1B6EUG5</accession>
<dbReference type="InterPro" id="IPR029526">
    <property type="entry name" value="PGBD"/>
</dbReference>
<dbReference type="AlphaFoldDB" id="A0A1B6EUG5"/>
<feature type="non-terminal residue" evidence="2">
    <location>
        <position position="1"/>
    </location>
</feature>
<feature type="non-terminal residue" evidence="2">
    <location>
        <position position="131"/>
    </location>
</feature>
<name>A0A1B6EUG5_9HEMI</name>
<evidence type="ECO:0000259" key="1">
    <source>
        <dbReference type="Pfam" id="PF13843"/>
    </source>
</evidence>
<dbReference type="Pfam" id="PF13843">
    <property type="entry name" value="DDE_Tnp_1_7"/>
    <property type="match status" value="1"/>
</dbReference>
<gene>
    <name evidence="2" type="ORF">g.47299</name>
</gene>
<dbReference type="EMBL" id="GECZ01028219">
    <property type="protein sequence ID" value="JAS41550.1"/>
    <property type="molecule type" value="Transcribed_RNA"/>
</dbReference>